<feature type="compositionally biased region" description="Basic and acidic residues" evidence="1">
    <location>
        <begin position="413"/>
        <end position="423"/>
    </location>
</feature>
<feature type="region of interest" description="Disordered" evidence="1">
    <location>
        <begin position="392"/>
        <end position="433"/>
    </location>
</feature>
<feature type="region of interest" description="Disordered" evidence="1">
    <location>
        <begin position="265"/>
        <end position="291"/>
    </location>
</feature>
<reference evidence="2 3" key="1">
    <citation type="journal article" date="2013" name="Proc. Natl. Acad. Sci. U.S.A.">
        <title>The king cobra genome reveals dynamic gene evolution and adaptation in the snake venom system.</title>
        <authorList>
            <person name="Vonk F.J."/>
            <person name="Casewell N.R."/>
            <person name="Henkel C.V."/>
            <person name="Heimberg A.M."/>
            <person name="Jansen H.J."/>
            <person name="McCleary R.J."/>
            <person name="Kerkkamp H.M."/>
            <person name="Vos R.A."/>
            <person name="Guerreiro I."/>
            <person name="Calvete J.J."/>
            <person name="Wuster W."/>
            <person name="Woods A.E."/>
            <person name="Logan J.M."/>
            <person name="Harrison R.A."/>
            <person name="Castoe T.A."/>
            <person name="de Koning A.P."/>
            <person name="Pollock D.D."/>
            <person name="Yandell M."/>
            <person name="Calderon D."/>
            <person name="Renjifo C."/>
            <person name="Currier R.B."/>
            <person name="Salgado D."/>
            <person name="Pla D."/>
            <person name="Sanz L."/>
            <person name="Hyder A.S."/>
            <person name="Ribeiro J.M."/>
            <person name="Arntzen J.W."/>
            <person name="van den Thillart G.E."/>
            <person name="Boetzer M."/>
            <person name="Pirovano W."/>
            <person name="Dirks R.P."/>
            <person name="Spaink H.P."/>
            <person name="Duboule D."/>
            <person name="McGlinn E."/>
            <person name="Kini R.M."/>
            <person name="Richardson M.K."/>
        </authorList>
    </citation>
    <scope>NUCLEOTIDE SEQUENCE</scope>
    <source>
        <tissue evidence="2">Blood</tissue>
    </source>
</reference>
<keyword evidence="3" id="KW-1185">Reference proteome</keyword>
<protein>
    <submittedName>
        <fullName evidence="2">Uncharacterized protein</fullName>
    </submittedName>
</protein>
<proteinExistence type="predicted"/>
<evidence type="ECO:0000313" key="2">
    <source>
        <dbReference type="EMBL" id="ETE71953.1"/>
    </source>
</evidence>
<sequence length="433" mass="47487">MCKLLNDLWTLLGPQRVRGMSFASVGVFFKKTKNKEIGAIIATHPFGHFLDFFLLELPTSTFPGTCFVSFCTEFSIEICMDKPNLTTETRRGKKKENPPEINGILFMHQNENNFFISKRRDAVLQGDPPAPFPTTETGSDFKNGTKQRITTVGRDLRSPCMHFQCHLHLVQLHAVEFMAVAVQVEILAIEGRGTDVGALAVQLGGPFAALVVAPDVVGESPAVGLVEEGVHEGVDPRADVAHPNKHVQKLTEDPLVAGLLAEDGHDVGDKKRAPHNQEQKEDDPQDLGGPAFVVDGLHGAFPEKDSFFVDRRHGEVLHVGVLPQAAHAAPPRFEGLPVEEEGGLLLQHLDGQAVGDHHDHQGDEEGHEGADEDEVFVVQDTASVHKDPGIVLQADDWDGQGNTWRRRHAKKKDHQEKQTEKKAAPFIELATGP</sequence>
<accession>V8PD70</accession>
<dbReference type="Proteomes" id="UP000018936">
    <property type="component" value="Unassembled WGS sequence"/>
</dbReference>
<name>V8PD70_OPHHA</name>
<dbReference type="EMBL" id="AZIM01000293">
    <property type="protein sequence ID" value="ETE71953.1"/>
    <property type="molecule type" value="Genomic_DNA"/>
</dbReference>
<dbReference type="AlphaFoldDB" id="V8PD70"/>
<evidence type="ECO:0000256" key="1">
    <source>
        <dbReference type="SAM" id="MobiDB-lite"/>
    </source>
</evidence>
<feature type="compositionally biased region" description="Basic and acidic residues" evidence="1">
    <location>
        <begin position="265"/>
        <end position="279"/>
    </location>
</feature>
<comment type="caution">
    <text evidence="2">The sequence shown here is derived from an EMBL/GenBank/DDBJ whole genome shotgun (WGS) entry which is preliminary data.</text>
</comment>
<feature type="non-terminal residue" evidence="2">
    <location>
        <position position="1"/>
    </location>
</feature>
<organism evidence="2 3">
    <name type="scientific">Ophiophagus hannah</name>
    <name type="common">King cobra</name>
    <name type="synonym">Naja hannah</name>
    <dbReference type="NCBI Taxonomy" id="8665"/>
    <lineage>
        <taxon>Eukaryota</taxon>
        <taxon>Metazoa</taxon>
        <taxon>Chordata</taxon>
        <taxon>Craniata</taxon>
        <taxon>Vertebrata</taxon>
        <taxon>Euteleostomi</taxon>
        <taxon>Lepidosauria</taxon>
        <taxon>Squamata</taxon>
        <taxon>Bifurcata</taxon>
        <taxon>Unidentata</taxon>
        <taxon>Episquamata</taxon>
        <taxon>Toxicofera</taxon>
        <taxon>Serpentes</taxon>
        <taxon>Colubroidea</taxon>
        <taxon>Elapidae</taxon>
        <taxon>Elapinae</taxon>
        <taxon>Ophiophagus</taxon>
    </lineage>
</organism>
<gene>
    <name evidence="2" type="ORF">L345_02252</name>
</gene>
<evidence type="ECO:0000313" key="3">
    <source>
        <dbReference type="Proteomes" id="UP000018936"/>
    </source>
</evidence>